<evidence type="ECO:0000256" key="4">
    <source>
        <dbReference type="ARBA" id="ARBA00023136"/>
    </source>
</evidence>
<dbReference type="RefSeq" id="WP_054728197.1">
    <property type="nucleotide sequence ID" value="NZ_CP009429.1"/>
</dbReference>
<keyword evidence="5" id="KW-1003">Cell membrane</keyword>
<dbReference type="Pfam" id="PF01925">
    <property type="entry name" value="TauE"/>
    <property type="match status" value="1"/>
</dbReference>
<dbReference type="GO" id="GO:0005886">
    <property type="term" value="C:plasma membrane"/>
    <property type="evidence" value="ECO:0007669"/>
    <property type="project" value="UniProtKB-SubCell"/>
</dbReference>
<keyword evidence="4 5" id="KW-0472">Membrane</keyword>
<evidence type="ECO:0000256" key="1">
    <source>
        <dbReference type="ARBA" id="ARBA00004141"/>
    </source>
</evidence>
<comment type="subcellular location">
    <subcellularLocation>
        <location evidence="5">Cell membrane</location>
        <topology evidence="5">Multi-pass membrane protein</topology>
    </subcellularLocation>
    <subcellularLocation>
        <location evidence="1">Membrane</location>
        <topology evidence="1">Multi-pass membrane protein</topology>
    </subcellularLocation>
</comment>
<evidence type="ECO:0000256" key="3">
    <source>
        <dbReference type="ARBA" id="ARBA00022989"/>
    </source>
</evidence>
<keyword evidence="3 5" id="KW-1133">Transmembrane helix</keyword>
<comment type="similarity">
    <text evidence="5">Belongs to the 4-toluene sulfonate uptake permease (TSUP) (TC 2.A.102) family.</text>
</comment>
<dbReference type="PANTHER" id="PTHR43701">
    <property type="entry name" value="MEMBRANE TRANSPORTER PROTEIN MJ0441-RELATED"/>
    <property type="match status" value="1"/>
</dbReference>
<reference evidence="6 7" key="2">
    <citation type="journal article" date="2016" name="Genome Announc.">
        <title>Complete Genome Sequence of Sphingopyxis macrogoltabida Strain 203N (NBRC 111659), a Polyethylene Glycol Degrader.</title>
        <authorList>
            <person name="Ohtsubo Y."/>
            <person name="Nonoyama S."/>
            <person name="Nagata Y."/>
            <person name="Numata M."/>
            <person name="Tsuchikane K."/>
            <person name="Hosoyama A."/>
            <person name="Yamazoe A."/>
            <person name="Tsuda M."/>
            <person name="Fujita N."/>
            <person name="Kawai F."/>
        </authorList>
    </citation>
    <scope>NUCLEOTIDE SEQUENCE [LARGE SCALE GENOMIC DNA]</scope>
    <source>
        <strain evidence="6 7">203N</strain>
    </source>
</reference>
<dbReference type="EMBL" id="CP013344">
    <property type="protein sequence ID" value="AMU88912.1"/>
    <property type="molecule type" value="Genomic_DNA"/>
</dbReference>
<dbReference type="InterPro" id="IPR002781">
    <property type="entry name" value="TM_pro_TauE-like"/>
</dbReference>
<evidence type="ECO:0000256" key="5">
    <source>
        <dbReference type="RuleBase" id="RU363041"/>
    </source>
</evidence>
<dbReference type="InterPro" id="IPR051598">
    <property type="entry name" value="TSUP/Inactive_protease-like"/>
</dbReference>
<proteinExistence type="inferred from homology"/>
<dbReference type="KEGG" id="smaz:LH19_12255"/>
<feature type="transmembrane region" description="Helical" evidence="5">
    <location>
        <begin position="32"/>
        <end position="59"/>
    </location>
</feature>
<feature type="transmembrane region" description="Helical" evidence="5">
    <location>
        <begin position="80"/>
        <end position="100"/>
    </location>
</feature>
<organism evidence="6 7">
    <name type="scientific">Sphingopyxis macrogoltabida</name>
    <name type="common">Sphingomonas macrogoltabidus</name>
    <dbReference type="NCBI Taxonomy" id="33050"/>
    <lineage>
        <taxon>Bacteria</taxon>
        <taxon>Pseudomonadati</taxon>
        <taxon>Pseudomonadota</taxon>
        <taxon>Alphaproteobacteria</taxon>
        <taxon>Sphingomonadales</taxon>
        <taxon>Sphingomonadaceae</taxon>
        <taxon>Sphingopyxis</taxon>
    </lineage>
</organism>
<evidence type="ECO:0000313" key="7">
    <source>
        <dbReference type="Proteomes" id="UP000076088"/>
    </source>
</evidence>
<keyword evidence="7" id="KW-1185">Reference proteome</keyword>
<keyword evidence="2 5" id="KW-0812">Transmembrane</keyword>
<evidence type="ECO:0000313" key="6">
    <source>
        <dbReference type="EMBL" id="AMU88912.1"/>
    </source>
</evidence>
<reference evidence="7" key="1">
    <citation type="submission" date="2015-11" db="EMBL/GenBank/DDBJ databases">
        <title>Complete genome sequence of a polyethylene-glycol degrader Sphingopyxis macrogoltabida 203N (NBRC 111659).</title>
        <authorList>
            <person name="Yoshiyuki O."/>
            <person name="Shouta N."/>
            <person name="Nagata Y."/>
            <person name="Numata M."/>
            <person name="Tsuchikane K."/>
            <person name="Hosoyama A."/>
            <person name="Yamazoe A."/>
            <person name="Tsuda M."/>
            <person name="Fujita N."/>
            <person name="Kawai F."/>
        </authorList>
    </citation>
    <scope>NUCLEOTIDE SEQUENCE [LARGE SCALE GENOMIC DNA]</scope>
    <source>
        <strain evidence="7">203N</strain>
    </source>
</reference>
<name>A0AAC8YZS3_SPHMC</name>
<evidence type="ECO:0000256" key="2">
    <source>
        <dbReference type="ARBA" id="ARBA00022692"/>
    </source>
</evidence>
<dbReference type="PANTHER" id="PTHR43701:SF12">
    <property type="entry name" value="MEMBRANE TRANSPORTER PROTEIN YTNM-RELATED"/>
    <property type="match status" value="1"/>
</dbReference>
<dbReference type="AlphaFoldDB" id="A0AAC8YZS3"/>
<protein>
    <recommendedName>
        <fullName evidence="5">Probable membrane transporter protein</fullName>
    </recommendedName>
</protein>
<gene>
    <name evidence="6" type="ORF">ATM17_07625</name>
</gene>
<feature type="transmembrane region" description="Helical" evidence="5">
    <location>
        <begin position="181"/>
        <end position="200"/>
    </location>
</feature>
<feature type="transmembrane region" description="Helical" evidence="5">
    <location>
        <begin position="232"/>
        <end position="254"/>
    </location>
</feature>
<feature type="transmembrane region" description="Helical" evidence="5">
    <location>
        <begin position="106"/>
        <end position="124"/>
    </location>
</feature>
<dbReference type="Proteomes" id="UP000076088">
    <property type="component" value="Chromosome"/>
</dbReference>
<feature type="transmembrane region" description="Helical" evidence="5">
    <location>
        <begin position="206"/>
        <end position="225"/>
    </location>
</feature>
<accession>A0AAC8YZS3</accession>
<sequence length="263" mass="27246">MIPWTELSLAALLPFILIGFTAQLIDSALGMAFGVVGTALLLVLGLPPASASAAIHAAESFTSGVSGVSHALQRNVDWRLFRRLVIPGIIGGAIGVFVLTSLANDIARPVVLTYLGAVGIYLLWRGARRPQTYRDLKFVGSLGLVGGVCDGSGGGGWGPIVTANLLAQGGEPRRIIGTVNASEFFVTVTIAAGFIGTMGWSTFGKVAIGLLIGGVLGAPIGAWLVRRLRAELLVTAAGALLLIASAYGFFALMFDPVPRFPGF</sequence>